<name>A0ABP3G6R3_9ACTN</name>
<keyword evidence="2" id="KW-0963">Cytoplasm</keyword>
<proteinExistence type="inferred from homology"/>
<protein>
    <recommendedName>
        <fullName evidence="2">PF03932 family protein CutC</fullName>
    </recommendedName>
</protein>
<comment type="subcellular location">
    <subcellularLocation>
        <location evidence="2">Cytoplasm</location>
    </subcellularLocation>
</comment>
<dbReference type="RefSeq" id="WP_252809949.1">
    <property type="nucleotide sequence ID" value="NZ_BAAABM010000017.1"/>
</dbReference>
<organism evidence="3 4">
    <name type="scientific">Actinoallomurus spadix</name>
    <dbReference type="NCBI Taxonomy" id="79912"/>
    <lineage>
        <taxon>Bacteria</taxon>
        <taxon>Bacillati</taxon>
        <taxon>Actinomycetota</taxon>
        <taxon>Actinomycetes</taxon>
        <taxon>Streptosporangiales</taxon>
        <taxon>Thermomonosporaceae</taxon>
        <taxon>Actinoallomurus</taxon>
    </lineage>
</organism>
<evidence type="ECO:0000256" key="1">
    <source>
        <dbReference type="ARBA" id="ARBA00007768"/>
    </source>
</evidence>
<accession>A0ABP3G6R3</accession>
<evidence type="ECO:0000313" key="3">
    <source>
        <dbReference type="EMBL" id="GAA0337390.1"/>
    </source>
</evidence>
<dbReference type="Proteomes" id="UP001501822">
    <property type="component" value="Unassembled WGS sequence"/>
</dbReference>
<comment type="similarity">
    <text evidence="1 2">Belongs to the CutC family.</text>
</comment>
<dbReference type="InterPro" id="IPR036822">
    <property type="entry name" value="CutC-like_dom_sf"/>
</dbReference>
<dbReference type="InterPro" id="IPR005627">
    <property type="entry name" value="CutC-like"/>
</dbReference>
<dbReference type="PANTHER" id="PTHR12598">
    <property type="entry name" value="COPPER HOMEOSTASIS PROTEIN CUTC"/>
    <property type="match status" value="1"/>
</dbReference>
<dbReference type="SUPFAM" id="SSF110395">
    <property type="entry name" value="CutC-like"/>
    <property type="match status" value="1"/>
</dbReference>
<dbReference type="Gene3D" id="3.20.20.380">
    <property type="entry name" value="Copper homeostasis (CutC) domain"/>
    <property type="match status" value="1"/>
</dbReference>
<dbReference type="EMBL" id="BAAABM010000017">
    <property type="protein sequence ID" value="GAA0337390.1"/>
    <property type="molecule type" value="Genomic_DNA"/>
</dbReference>
<sequence length="246" mass="25348">MRYEICLESADGVAAAAEAGADRVELCAALLEGGITPSIGMVEQAVAAAAGRIKVHVIIRPRGGDFVYGPAEAAAMLRDIEAVKAAGVDGVVIGALTPDADIDTELCGRLVEAARPLSVTFHRAFDVTRDPEAAFEDVVGLGVDRLLTSGAAPSALEGSDLIAHLVEKAAGRIVILPAGGINERTAARVVQQTGVEELHFTASEALPSPSRFTRPGIHMGGALYPPESVRAVTSAARIQRVIAAIG</sequence>
<dbReference type="HAMAP" id="MF_00795">
    <property type="entry name" value="CutC"/>
    <property type="match status" value="1"/>
</dbReference>
<evidence type="ECO:0000313" key="4">
    <source>
        <dbReference type="Proteomes" id="UP001501822"/>
    </source>
</evidence>
<dbReference type="Pfam" id="PF03932">
    <property type="entry name" value="CutC"/>
    <property type="match status" value="1"/>
</dbReference>
<reference evidence="4" key="1">
    <citation type="journal article" date="2019" name="Int. J. Syst. Evol. Microbiol.">
        <title>The Global Catalogue of Microorganisms (GCM) 10K type strain sequencing project: providing services to taxonomists for standard genome sequencing and annotation.</title>
        <authorList>
            <consortium name="The Broad Institute Genomics Platform"/>
            <consortium name="The Broad Institute Genome Sequencing Center for Infectious Disease"/>
            <person name="Wu L."/>
            <person name="Ma J."/>
        </authorList>
    </citation>
    <scope>NUCLEOTIDE SEQUENCE [LARGE SCALE GENOMIC DNA]</scope>
    <source>
        <strain evidence="4">JCM 3146</strain>
    </source>
</reference>
<comment type="caution">
    <text evidence="3">The sequence shown here is derived from an EMBL/GenBank/DDBJ whole genome shotgun (WGS) entry which is preliminary data.</text>
</comment>
<comment type="caution">
    <text evidence="2">Once thought to be involved in copper homeostasis, experiments in E.coli have shown this is not the case.</text>
</comment>
<dbReference type="PANTHER" id="PTHR12598:SF0">
    <property type="entry name" value="COPPER HOMEOSTASIS PROTEIN CUTC HOMOLOG"/>
    <property type="match status" value="1"/>
</dbReference>
<evidence type="ECO:0000256" key="2">
    <source>
        <dbReference type="HAMAP-Rule" id="MF_00795"/>
    </source>
</evidence>
<gene>
    <name evidence="2" type="primary">cutC</name>
    <name evidence="3" type="ORF">GCM10010151_28860</name>
</gene>
<keyword evidence="4" id="KW-1185">Reference proteome</keyword>